<sequence>MWSHFVIAASLVAVVYGQRAPPVGPAQCPCDGLEGRLAVLENTVLLLAEKNRDNLSTVNMCENVEARRCEAMQTGSDYTTLDATGPGSWPGAGLCRVVSRENTLNLDQYVYTVELYNQAGWQGIHSGHPGVAYNVIDVNNFDFVYFRPHHQGNNDVGCLQHGYVISGAFHGTSEDRCTGAPVRGGTWFKVKVESSHGRASVFVNDVNLSEVNAHFPTRSQTGIIVANGYRNVIRFRNSALAAL</sequence>
<accession>E3VL79</accession>
<feature type="chain" id="PRO_5003182742" evidence="1">
    <location>
        <begin position="18"/>
        <end position="243"/>
    </location>
</feature>
<organism evidence="2">
    <name type="scientific">Arenicola marina</name>
    <name type="common">Lugworm</name>
    <name type="synonym">Lumbricus marinus</name>
    <dbReference type="NCBI Taxonomy" id="6344"/>
    <lineage>
        <taxon>Eukaryota</taxon>
        <taxon>Metazoa</taxon>
        <taxon>Spiralia</taxon>
        <taxon>Lophotrochozoa</taxon>
        <taxon>Annelida</taxon>
        <taxon>Polychaeta</taxon>
        <taxon>Sedentaria</taxon>
        <taxon>Scolecida</taxon>
        <taxon>Arenicolidae</taxon>
        <taxon>Arenicola</taxon>
    </lineage>
</organism>
<protein>
    <submittedName>
        <fullName evidence="2">Lectin 1B</fullName>
    </submittedName>
</protein>
<dbReference type="EMBL" id="HQ009861">
    <property type="protein sequence ID" value="ADO22714.1"/>
    <property type="molecule type" value="mRNA"/>
</dbReference>
<proteinExistence type="evidence at transcript level"/>
<reference evidence="2" key="1">
    <citation type="journal article" date="2012" name="J. Biol. Chem.">
        <title>Identification and Characterization of a Chitin-binding Protein Purified from Coelomic Fluid of the Lugworm Arenicola marina Defining a Novel Protein Sequence Family.</title>
        <authorList>
            <person name="Vitashenkova N."/>
            <person name="Moeller J.B."/>
            <person name="Leth-Larsen R."/>
            <person name="Schlosser A."/>
            <person name="Lund K.P."/>
            <person name="Tornoe I."/>
            <person name="Vitved L."/>
            <person name="Hansen S."/>
            <person name="Willis A."/>
            <person name="Kharazova A.D."/>
            <person name="Skjodt K."/>
            <person name="Sorensen G.L."/>
            <person name="Holmskov U."/>
        </authorList>
    </citation>
    <scope>NUCLEOTIDE SEQUENCE</scope>
</reference>
<evidence type="ECO:0000256" key="1">
    <source>
        <dbReference type="SAM" id="SignalP"/>
    </source>
</evidence>
<dbReference type="AlphaFoldDB" id="E3VL79"/>
<name>E3VL79_AREMA</name>
<keyword evidence="1" id="KW-0732">Signal</keyword>
<evidence type="ECO:0000313" key="2">
    <source>
        <dbReference type="EMBL" id="ADO22714.1"/>
    </source>
</evidence>
<feature type="signal peptide" evidence="1">
    <location>
        <begin position="1"/>
        <end position="17"/>
    </location>
</feature>